<dbReference type="PANTHER" id="PTHR33307:SF6">
    <property type="entry name" value="ALPHA-RHAMNOSIDASE (EUROFUNG)-RELATED"/>
    <property type="match status" value="1"/>
</dbReference>
<dbReference type="EMBL" id="CAJOBA010003495">
    <property type="protein sequence ID" value="CAF3683736.1"/>
    <property type="molecule type" value="Genomic_DNA"/>
</dbReference>
<feature type="domain" description="Alpha-L-rhamnosidase six-hairpin glycosidase" evidence="5">
    <location>
        <begin position="474"/>
        <end position="807"/>
    </location>
</feature>
<evidence type="ECO:0000256" key="1">
    <source>
        <dbReference type="ARBA" id="ARBA00001445"/>
    </source>
</evidence>
<accession>A0A814NSP7</accession>
<protein>
    <recommendedName>
        <fullName evidence="2">alpha-L-rhamnosidase</fullName>
        <ecNumber evidence="2">3.2.1.40</ecNumber>
    </recommendedName>
</protein>
<dbReference type="OrthoDB" id="10036721at2759"/>
<dbReference type="EMBL" id="CAJNOQ010005321">
    <property type="protein sequence ID" value="CAF1094429.1"/>
    <property type="molecule type" value="Genomic_DNA"/>
</dbReference>
<dbReference type="InterPro" id="IPR008928">
    <property type="entry name" value="6-hairpin_glycosidase_sf"/>
</dbReference>
<dbReference type="InterPro" id="IPR012341">
    <property type="entry name" value="6hp_glycosidase-like_sf"/>
</dbReference>
<dbReference type="SUPFAM" id="SSF48208">
    <property type="entry name" value="Six-hairpin glycosidases"/>
    <property type="match status" value="1"/>
</dbReference>
<evidence type="ECO:0000313" key="7">
    <source>
        <dbReference type="EMBL" id="CAF1094429.1"/>
    </source>
</evidence>
<sequence length="938" mass="105602">MMLSLHYCVTLLILVWSVVDGRSLAVFDVRIDHHKVDTTRDLIINTPRPGFSWKIPFPENISQQRNIEQIAYQIQLESIKLTDRDTLYQWDSERVASSQSTHIRYTGQADLLPSRYHRLRIRVWTTNSEEASEWTKWIQFRTAIFNLHDYITQNGNLTWIGSTKINMNELRKEFNVPNTSPVKSAIVYITGLGYYEFYLNGKNVDPSRKLDPGWTTYEKRTLLASYDVTGNITTGMNAVGVKLGNGWYAHEQGGNGPPRLIFTLSITFQSGDDMQVLSDLTWTGREGSIKHDSVYNGEFCDSRGNRPGWSEAGFSDSLSAWITPESLSSPVDDSGLLVLQDMPPIRAGEDALHFEVTTDNQQHSYLTTEDVGKMKGASLTAGVVIQPVSSWNSESGVHTFDLGQNIAGWCRLRFLGPPGYGTYIRHGEALVQGTVGKNFTYHGFRYISVLGSPNPLALDDVECPFVHSETTLRGNFTSSNPIINQIQHNVQWGQLSNSMSLPTDCPQRNERRGWMGDAALTVNEALYNFDLVKFYLNFLNLICDVQLPDGQVPDFVPGSSYNPDPNWGTALPTIAWQVYRHTNDSSLLEPYYNNVRAYVEYIRKGYNQTGLVNLFCKYGDWVPPPPFGQTNRALISSFAFLHDVNILLNMSQVLEKTSDTGIYSALYEQLTQEFHRVFFNNTTNAYADGMQAAQVLALALPGVVPPNVHGVVVDNLVTDIRKQGNHVTTGIVSNAQIYPVLSDNGHHDLALELVTSITYPSYGFMFNNPYENATTIWELWNAPFEGPGMNSRNHHMYATVGTWFYTHLAGIDFTSDAITIRPRMASEAKKHLMKKLDCQLSTLYGLVHVSYTRDERDTIDNSILLRLTIPPNAQARVMFEPLFPGAQCKTLIEGNKVLWSSDVALGNNQEFKIERDLSTDLMSVHVGSGQYEFHAVWN</sequence>
<dbReference type="Proteomes" id="UP000677228">
    <property type="component" value="Unassembled WGS sequence"/>
</dbReference>
<dbReference type="GO" id="GO:0030596">
    <property type="term" value="F:alpha-L-rhamnosidase activity"/>
    <property type="evidence" value="ECO:0007669"/>
    <property type="project" value="UniProtKB-EC"/>
</dbReference>
<dbReference type="Gene3D" id="1.50.10.10">
    <property type="match status" value="1"/>
</dbReference>
<dbReference type="Pfam" id="PF08531">
    <property type="entry name" value="Bac_rhamnosid_N"/>
    <property type="match status" value="1"/>
</dbReference>
<dbReference type="Proteomes" id="UP000681722">
    <property type="component" value="Unassembled WGS sequence"/>
</dbReference>
<evidence type="ECO:0000313" key="8">
    <source>
        <dbReference type="EMBL" id="CAF3683736.1"/>
    </source>
</evidence>
<evidence type="ECO:0000259" key="5">
    <source>
        <dbReference type="Pfam" id="PF17389"/>
    </source>
</evidence>
<comment type="catalytic activity">
    <reaction evidence="1">
        <text>Hydrolysis of terminal non-reducing alpha-L-rhamnose residues in alpha-L-rhamnosides.</text>
        <dbReference type="EC" id="3.2.1.40"/>
    </reaction>
</comment>
<dbReference type="Gene3D" id="2.60.120.260">
    <property type="entry name" value="Galactose-binding domain-like"/>
    <property type="match status" value="2"/>
</dbReference>
<dbReference type="Proteomes" id="UP000682733">
    <property type="component" value="Unassembled WGS sequence"/>
</dbReference>
<dbReference type="AlphaFoldDB" id="A0A814NSP7"/>
<evidence type="ECO:0000313" key="6">
    <source>
        <dbReference type="EMBL" id="CAF0903496.1"/>
    </source>
</evidence>
<dbReference type="EC" id="3.2.1.40" evidence="2"/>
<dbReference type="GO" id="GO:0005975">
    <property type="term" value="P:carbohydrate metabolic process"/>
    <property type="evidence" value="ECO:0007669"/>
    <property type="project" value="InterPro"/>
</dbReference>
<dbReference type="Pfam" id="PF25788">
    <property type="entry name" value="Ig_Rha78A_N"/>
    <property type="match status" value="1"/>
</dbReference>
<dbReference type="Gene3D" id="2.60.40.10">
    <property type="entry name" value="Immunoglobulins"/>
    <property type="match status" value="1"/>
</dbReference>
<proteinExistence type="predicted"/>
<keyword evidence="10" id="KW-1185">Reference proteome</keyword>
<name>A0A814NSP7_9BILA</name>
<feature type="chain" id="PRO_5036225438" description="alpha-L-rhamnosidase" evidence="3">
    <location>
        <begin position="22"/>
        <end position="938"/>
    </location>
</feature>
<dbReference type="Gene3D" id="2.60.420.10">
    <property type="entry name" value="Maltose phosphorylase, domain 3"/>
    <property type="match status" value="1"/>
</dbReference>
<keyword evidence="3" id="KW-0732">Signal</keyword>
<dbReference type="Pfam" id="PF17389">
    <property type="entry name" value="Bac_rhamnosid6H"/>
    <property type="match status" value="1"/>
</dbReference>
<evidence type="ECO:0000256" key="3">
    <source>
        <dbReference type="SAM" id="SignalP"/>
    </source>
</evidence>
<reference evidence="7" key="1">
    <citation type="submission" date="2021-02" db="EMBL/GenBank/DDBJ databases">
        <authorList>
            <person name="Nowell W R."/>
        </authorList>
    </citation>
    <scope>NUCLEOTIDE SEQUENCE</scope>
</reference>
<dbReference type="InterPro" id="IPR013737">
    <property type="entry name" value="Bac_rhamnosid_N"/>
</dbReference>
<gene>
    <name evidence="7" type="ORF">GPM918_LOCUS18431</name>
    <name evidence="6" type="ORF">OVA965_LOCUS9745</name>
    <name evidence="9" type="ORF">SRO942_LOCUS18428</name>
    <name evidence="8" type="ORF">TMI583_LOCUS9741</name>
</gene>
<dbReference type="Proteomes" id="UP000663829">
    <property type="component" value="Unassembled WGS sequence"/>
</dbReference>
<comment type="caution">
    <text evidence="7">The sequence shown here is derived from an EMBL/GenBank/DDBJ whole genome shotgun (WGS) entry which is preliminary data.</text>
</comment>
<dbReference type="InterPro" id="IPR013783">
    <property type="entry name" value="Ig-like_fold"/>
</dbReference>
<evidence type="ECO:0000256" key="2">
    <source>
        <dbReference type="ARBA" id="ARBA00012652"/>
    </source>
</evidence>
<dbReference type="EMBL" id="CAJNOK010003494">
    <property type="protein sequence ID" value="CAF0903496.1"/>
    <property type="molecule type" value="Genomic_DNA"/>
</dbReference>
<evidence type="ECO:0000313" key="10">
    <source>
        <dbReference type="Proteomes" id="UP000663829"/>
    </source>
</evidence>
<dbReference type="PANTHER" id="PTHR33307">
    <property type="entry name" value="ALPHA-RHAMNOSIDASE (EUROFUNG)"/>
    <property type="match status" value="1"/>
</dbReference>
<dbReference type="InterPro" id="IPR035396">
    <property type="entry name" value="Bac_rhamnosid6H"/>
</dbReference>
<dbReference type="EMBL" id="CAJOBC010005321">
    <property type="protein sequence ID" value="CAF3859787.1"/>
    <property type="molecule type" value="Genomic_DNA"/>
</dbReference>
<organism evidence="7 10">
    <name type="scientific">Didymodactylos carnosus</name>
    <dbReference type="NCBI Taxonomy" id="1234261"/>
    <lineage>
        <taxon>Eukaryota</taxon>
        <taxon>Metazoa</taxon>
        <taxon>Spiralia</taxon>
        <taxon>Gnathifera</taxon>
        <taxon>Rotifera</taxon>
        <taxon>Eurotatoria</taxon>
        <taxon>Bdelloidea</taxon>
        <taxon>Philodinida</taxon>
        <taxon>Philodinidae</taxon>
        <taxon>Didymodactylos</taxon>
    </lineage>
</organism>
<feature type="domain" description="Bacterial alpha-L-rhamnosidase N-terminal" evidence="4">
    <location>
        <begin position="182"/>
        <end position="347"/>
    </location>
</feature>
<evidence type="ECO:0000313" key="9">
    <source>
        <dbReference type="EMBL" id="CAF3859787.1"/>
    </source>
</evidence>
<evidence type="ECO:0000259" key="4">
    <source>
        <dbReference type="Pfam" id="PF08531"/>
    </source>
</evidence>
<dbReference type="InterPro" id="IPR016007">
    <property type="entry name" value="Alpha_rhamnosid"/>
</dbReference>
<feature type="signal peptide" evidence="3">
    <location>
        <begin position="1"/>
        <end position="21"/>
    </location>
</feature>